<reference evidence="4 5" key="1">
    <citation type="journal article" date="2017" name="BMC Microbiol.">
        <title>Comparative genomics of Enterococcus spp. isolated from bovine feces.</title>
        <authorList>
            <person name="Beukers A.G."/>
            <person name="Zaheer R."/>
            <person name="Goji N."/>
            <person name="Amoako K.K."/>
            <person name="Chaves A.V."/>
            <person name="Ward M.P."/>
            <person name="McAllister T.A."/>
        </authorList>
    </citation>
    <scope>NUCLEOTIDE SEQUENCE [LARGE SCALE GENOMIC DNA]</scope>
    <source>
        <strain evidence="4 5">F1129D 143</strain>
    </source>
</reference>
<evidence type="ECO:0000259" key="3">
    <source>
        <dbReference type="Pfam" id="PF13731"/>
    </source>
</evidence>
<proteinExistence type="predicted"/>
<feature type="compositionally biased region" description="Acidic residues" evidence="1">
    <location>
        <begin position="45"/>
        <end position="67"/>
    </location>
</feature>
<comment type="caution">
    <text evidence="4">The sequence shown here is derived from an EMBL/GenBank/DDBJ whole genome shotgun (WGS) entry which is preliminary data.</text>
</comment>
<evidence type="ECO:0000256" key="1">
    <source>
        <dbReference type="SAM" id="MobiDB-lite"/>
    </source>
</evidence>
<dbReference type="AlphaFoldDB" id="A0A1V8YAF1"/>
<organism evidence="4 5">
    <name type="scientific">Enterococcus villorum</name>
    <dbReference type="NCBI Taxonomy" id="112904"/>
    <lineage>
        <taxon>Bacteria</taxon>
        <taxon>Bacillati</taxon>
        <taxon>Bacillota</taxon>
        <taxon>Bacilli</taxon>
        <taxon>Lactobacillales</taxon>
        <taxon>Enterococcaceae</taxon>
        <taxon>Enterococcus</taxon>
    </lineage>
</organism>
<accession>A0A1V8YAF1</accession>
<gene>
    <name evidence="4" type="ORF">BH747_09925</name>
</gene>
<dbReference type="RefSeq" id="WP_081184281.1">
    <property type="nucleotide sequence ID" value="NZ_MJEA01000010.1"/>
</dbReference>
<dbReference type="EMBL" id="MJEA01000010">
    <property type="protein sequence ID" value="OQO69579.1"/>
    <property type="molecule type" value="Genomic_DNA"/>
</dbReference>
<dbReference type="OrthoDB" id="2192791at2"/>
<feature type="domain" description="WxL" evidence="3">
    <location>
        <begin position="32"/>
        <end position="240"/>
    </location>
</feature>
<feature type="signal peptide" evidence="2">
    <location>
        <begin position="1"/>
        <end position="25"/>
    </location>
</feature>
<keyword evidence="2" id="KW-0732">Signal</keyword>
<evidence type="ECO:0000313" key="5">
    <source>
        <dbReference type="Proteomes" id="UP000192477"/>
    </source>
</evidence>
<dbReference type="STRING" id="112904.BH747_09925"/>
<feature type="chain" id="PRO_5013388701" evidence="2">
    <location>
        <begin position="26"/>
        <end position="248"/>
    </location>
</feature>
<dbReference type="InterPro" id="IPR027994">
    <property type="entry name" value="WxL_dom"/>
</dbReference>
<sequence>MKSTKLLATSLILAGGLLGATSAKATADYESATKVITNGQVEFLENDEIDDNIPDPENPEEPVEPEEPVNPNPGQLKINYVSAFNFGRQGNVSNRLTVNTVLDSLISRSGQEKKRVPFIATEDRRGTERKGWELRVSQPNSFRDSADNELAGATLTLNNLRYVNSVNAPTVTGGDIVLNSDEQVLAKADETQGAGAWSLALGNPTTEGTTDGVTLDIPANTIKNVTTYSTTLVWELIADPSANLPEEG</sequence>
<evidence type="ECO:0000256" key="2">
    <source>
        <dbReference type="SAM" id="SignalP"/>
    </source>
</evidence>
<dbReference type="Proteomes" id="UP000192477">
    <property type="component" value="Unassembled WGS sequence"/>
</dbReference>
<protein>
    <submittedName>
        <fullName evidence="4">Cell surface protein</fullName>
    </submittedName>
</protein>
<evidence type="ECO:0000313" key="4">
    <source>
        <dbReference type="EMBL" id="OQO69579.1"/>
    </source>
</evidence>
<dbReference type="Pfam" id="PF13731">
    <property type="entry name" value="WxL"/>
    <property type="match status" value="1"/>
</dbReference>
<feature type="region of interest" description="Disordered" evidence="1">
    <location>
        <begin position="45"/>
        <end position="72"/>
    </location>
</feature>
<name>A0A1V8YAF1_9ENTE</name>